<dbReference type="NCBIfam" id="NF007148">
    <property type="entry name" value="PRK09585.3-2"/>
    <property type="match status" value="1"/>
</dbReference>
<reference evidence="2 3" key="1">
    <citation type="submission" date="2016-03" db="EMBL/GenBank/DDBJ databases">
        <authorList>
            <person name="Ploux O."/>
        </authorList>
    </citation>
    <scope>NUCLEOTIDE SEQUENCE [LARGE SCALE GENOMIC DNA]</scope>
    <source>
        <strain evidence="2 3">R-45370</strain>
    </source>
</reference>
<dbReference type="GO" id="GO:0097175">
    <property type="term" value="P:1,6-anhydro-N-acetyl-beta-muramic acid catabolic process"/>
    <property type="evidence" value="ECO:0007669"/>
    <property type="project" value="UniProtKB-UniRule"/>
</dbReference>
<dbReference type="NCBIfam" id="NF007139">
    <property type="entry name" value="PRK09585.1-3"/>
    <property type="match status" value="1"/>
</dbReference>
<dbReference type="OrthoDB" id="9763949at2"/>
<dbReference type="Proteomes" id="UP000078476">
    <property type="component" value="Unassembled WGS sequence"/>
</dbReference>
<dbReference type="SUPFAM" id="SSF53067">
    <property type="entry name" value="Actin-like ATPase domain"/>
    <property type="match status" value="1"/>
</dbReference>
<comment type="catalytic activity">
    <reaction evidence="1">
        <text>1,6-anhydro-N-acetyl-beta-muramate + ATP + H2O = N-acetyl-D-muramate 6-phosphate + ADP + H(+)</text>
        <dbReference type="Rhea" id="RHEA:24952"/>
        <dbReference type="ChEBI" id="CHEBI:15377"/>
        <dbReference type="ChEBI" id="CHEBI:15378"/>
        <dbReference type="ChEBI" id="CHEBI:30616"/>
        <dbReference type="ChEBI" id="CHEBI:58690"/>
        <dbReference type="ChEBI" id="CHEBI:58722"/>
        <dbReference type="ChEBI" id="CHEBI:456216"/>
        <dbReference type="EC" id="2.7.1.170"/>
    </reaction>
</comment>
<evidence type="ECO:0000313" key="3">
    <source>
        <dbReference type="Proteomes" id="UP000078476"/>
    </source>
</evidence>
<comment type="function">
    <text evidence="1">Catalyzes the specific phosphorylation of 1,6-anhydro-N-acetylmuramic acid (anhMurNAc) with the simultaneous cleavage of the 1,6-anhydro ring, generating MurNAc-6-P. Is required for the utilization of anhMurNAc either imported from the medium or derived from its own cell wall murein, and thus plays a role in cell wall recycling.</text>
</comment>
<protein>
    <recommendedName>
        <fullName evidence="1">Anhydro-N-acetylmuramic acid kinase</fullName>
        <ecNumber evidence="1">2.7.1.170</ecNumber>
    </recommendedName>
    <alternativeName>
        <fullName evidence="1">AnhMurNAc kinase</fullName>
    </alternativeName>
</protein>
<gene>
    <name evidence="1" type="primary">anmK</name>
    <name evidence="2" type="ORF">A1359_19415</name>
</gene>
<sequence>MSGTSLDGIDAGLVDFSEKKVRLIAFHYQAFPDKLRAEIHRISQPGQPVLLENYGKLDAQLGCLLAEAALALLDKAKIPASQINAIGSHGQTVYHAPDGRYGFSLQIGDPNRIAEITGITTISDFRRRDIAAGGQGAPLVPAFHQAVFAEPDNITTVLNIGGIANISILNSKQILGFDTGPGNTLMDYWCQQCLNKNYDANGDWGNSGRVNPELLSLLLNDAYFRQPPPKSTGKEYFSPAWLQSKLADVTDCRPEDVQATLCQVTADSIANAVLEYAAVSKQILLCGGGIHNQQLVSMLRKNLPMPLVSTANFGIDPDYVEAIAFAWLARQSFNHQPGNLCSVTGAKTSVVLGGVYPGHSPLINQIATP</sequence>
<name>A0A177NVJ7_9GAMM</name>
<dbReference type="UniPathway" id="UPA00343"/>
<dbReference type="InterPro" id="IPR043129">
    <property type="entry name" value="ATPase_NBD"/>
</dbReference>
<dbReference type="CDD" id="cd24050">
    <property type="entry name" value="ASKHA_NBD_ANMK"/>
    <property type="match status" value="1"/>
</dbReference>
<comment type="pathway">
    <text evidence="1">Cell wall biogenesis; peptidoglycan recycling.</text>
</comment>
<proteinExistence type="inferred from homology"/>
<dbReference type="HAMAP" id="MF_01270">
    <property type="entry name" value="AnhMurNAc_kinase"/>
    <property type="match status" value="1"/>
</dbReference>
<dbReference type="GO" id="GO:0016301">
    <property type="term" value="F:kinase activity"/>
    <property type="evidence" value="ECO:0007669"/>
    <property type="project" value="UniProtKB-KW"/>
</dbReference>
<feature type="binding site" evidence="1">
    <location>
        <begin position="3"/>
        <end position="10"/>
    </location>
    <ligand>
        <name>ATP</name>
        <dbReference type="ChEBI" id="CHEBI:30616"/>
    </ligand>
</feature>
<dbReference type="Gene3D" id="3.30.420.40">
    <property type="match status" value="2"/>
</dbReference>
<dbReference type="STRING" id="980561.A1359_19415"/>
<dbReference type="GO" id="GO:0016773">
    <property type="term" value="F:phosphotransferase activity, alcohol group as acceptor"/>
    <property type="evidence" value="ECO:0007669"/>
    <property type="project" value="UniProtKB-UniRule"/>
</dbReference>
<comment type="caution">
    <text evidence="2">The sequence shown here is derived from an EMBL/GenBank/DDBJ whole genome shotgun (WGS) entry which is preliminary data.</text>
</comment>
<dbReference type="Pfam" id="PF03702">
    <property type="entry name" value="AnmK"/>
    <property type="match status" value="1"/>
</dbReference>
<dbReference type="PANTHER" id="PTHR30605">
    <property type="entry name" value="ANHYDRO-N-ACETYLMURAMIC ACID KINASE"/>
    <property type="match status" value="1"/>
</dbReference>
<keyword evidence="1" id="KW-0119">Carbohydrate metabolism</keyword>
<dbReference type="AlphaFoldDB" id="A0A177NVJ7"/>
<evidence type="ECO:0000313" key="2">
    <source>
        <dbReference type="EMBL" id="OAI21303.1"/>
    </source>
</evidence>
<comment type="similarity">
    <text evidence="1">Belongs to the anhydro-N-acetylmuramic acid kinase family.</text>
</comment>
<dbReference type="GO" id="GO:0009254">
    <property type="term" value="P:peptidoglycan turnover"/>
    <property type="evidence" value="ECO:0007669"/>
    <property type="project" value="UniProtKB-UniRule"/>
</dbReference>
<evidence type="ECO:0000256" key="1">
    <source>
        <dbReference type="HAMAP-Rule" id="MF_01270"/>
    </source>
</evidence>
<dbReference type="EC" id="2.7.1.170" evidence="1"/>
<keyword evidence="1 2" id="KW-0418">Kinase</keyword>
<dbReference type="UniPathway" id="UPA00544"/>
<comment type="pathway">
    <text evidence="1">Amino-sugar metabolism; 1,6-anhydro-N-acetylmuramate degradation.</text>
</comment>
<accession>A0A177NVJ7</accession>
<keyword evidence="1" id="KW-0067">ATP-binding</keyword>
<keyword evidence="1" id="KW-0808">Transferase</keyword>
<keyword evidence="3" id="KW-1185">Reference proteome</keyword>
<dbReference type="GO" id="GO:0005524">
    <property type="term" value="F:ATP binding"/>
    <property type="evidence" value="ECO:0007669"/>
    <property type="project" value="UniProtKB-UniRule"/>
</dbReference>
<dbReference type="PANTHER" id="PTHR30605:SF0">
    <property type="entry name" value="ANHYDRO-N-ACETYLMURAMIC ACID KINASE"/>
    <property type="match status" value="1"/>
</dbReference>
<dbReference type="EMBL" id="LUUI01000013">
    <property type="protein sequence ID" value="OAI21303.1"/>
    <property type="molecule type" value="Genomic_DNA"/>
</dbReference>
<dbReference type="InterPro" id="IPR005338">
    <property type="entry name" value="Anhydro_N_Ac-Mur_kinase"/>
</dbReference>
<organism evidence="2 3">
    <name type="scientific">Methylomonas lenta</name>
    <dbReference type="NCBI Taxonomy" id="980561"/>
    <lineage>
        <taxon>Bacteria</taxon>
        <taxon>Pseudomonadati</taxon>
        <taxon>Pseudomonadota</taxon>
        <taxon>Gammaproteobacteria</taxon>
        <taxon>Methylococcales</taxon>
        <taxon>Methylococcaceae</taxon>
        <taxon>Methylomonas</taxon>
    </lineage>
</organism>
<keyword evidence="1" id="KW-0547">Nucleotide-binding</keyword>
<dbReference type="GO" id="GO:0006040">
    <property type="term" value="P:amino sugar metabolic process"/>
    <property type="evidence" value="ECO:0007669"/>
    <property type="project" value="InterPro"/>
</dbReference>